<name>A0A3S0W316_9GAMM</name>
<organism evidence="1 2">
    <name type="scientific">Vreelandella andesensis</name>
    <dbReference type="NCBI Taxonomy" id="447567"/>
    <lineage>
        <taxon>Bacteria</taxon>
        <taxon>Pseudomonadati</taxon>
        <taxon>Pseudomonadota</taxon>
        <taxon>Gammaproteobacteria</taxon>
        <taxon>Oceanospirillales</taxon>
        <taxon>Halomonadaceae</taxon>
        <taxon>Vreelandella</taxon>
    </lineage>
</organism>
<dbReference type="Proteomes" id="UP000287336">
    <property type="component" value="Unassembled WGS sequence"/>
</dbReference>
<dbReference type="EMBL" id="RZHG01000030">
    <property type="protein sequence ID" value="RUR26719.1"/>
    <property type="molecule type" value="Genomic_DNA"/>
</dbReference>
<dbReference type="InterPro" id="IPR005180">
    <property type="entry name" value="DUF302"/>
</dbReference>
<dbReference type="SUPFAM" id="SSF103247">
    <property type="entry name" value="TT1751-like"/>
    <property type="match status" value="1"/>
</dbReference>
<dbReference type="CDD" id="cd14797">
    <property type="entry name" value="DUF302"/>
    <property type="match status" value="1"/>
</dbReference>
<gene>
    <name evidence="1" type="ORF">ELY33_16550</name>
</gene>
<keyword evidence="2" id="KW-1185">Reference proteome</keyword>
<evidence type="ECO:0000313" key="1">
    <source>
        <dbReference type="EMBL" id="RUR26719.1"/>
    </source>
</evidence>
<dbReference type="RefSeq" id="WP_126949004.1">
    <property type="nucleotide sequence ID" value="NZ_RZHG01000030.1"/>
</dbReference>
<reference evidence="1 2" key="1">
    <citation type="submission" date="2018-12" db="EMBL/GenBank/DDBJ databases">
        <title>three novel Halomonas strain isolated from plants.</title>
        <authorList>
            <person name="Sun C."/>
        </authorList>
    </citation>
    <scope>NUCLEOTIDE SEQUENCE [LARGE SCALE GENOMIC DNA]</scope>
    <source>
        <strain evidence="1 2">DSM 19434</strain>
    </source>
</reference>
<evidence type="ECO:0000313" key="2">
    <source>
        <dbReference type="Proteomes" id="UP000287336"/>
    </source>
</evidence>
<accession>A0A3S0W316</accession>
<dbReference type="AlphaFoldDB" id="A0A3S0W316"/>
<comment type="caution">
    <text evidence="1">The sequence shown here is derived from an EMBL/GenBank/DDBJ whole genome shotgun (WGS) entry which is preliminary data.</text>
</comment>
<proteinExistence type="predicted"/>
<protein>
    <submittedName>
        <fullName evidence="1">DUF302 domain-containing protein</fullName>
    </submittedName>
</protein>
<sequence>MTYLFAYGYRLIAAPVWLLLATLTISQSVIAEEPITWPQEGWNVINTDKSYTTLVDDLRQAVAEADMLIVTEASPTAAAAQRGETIPGNRVIGVFRNDYAVRIIRQSVPAMIEAPLRFYITEDSPNAATLSWKTPSALLMPYDYENTNLEIIANELDILFQRIANNATTP</sequence>
<dbReference type="InterPro" id="IPR035923">
    <property type="entry name" value="TT1751-like_sf"/>
</dbReference>
<dbReference type="Gene3D" id="3.30.310.70">
    <property type="entry name" value="TT1751-like domain"/>
    <property type="match status" value="1"/>
</dbReference>
<dbReference type="OrthoDB" id="5783872at2"/>